<dbReference type="PANTHER" id="PTHR19842">
    <property type="entry name" value="G BETA-LIKE PROTEIN GBL"/>
    <property type="match status" value="1"/>
</dbReference>
<feature type="region of interest" description="Disordered" evidence="4">
    <location>
        <begin position="128"/>
        <end position="184"/>
    </location>
</feature>
<dbReference type="PROSITE" id="PS50082">
    <property type="entry name" value="WD_REPEATS_2"/>
    <property type="match status" value="2"/>
</dbReference>
<feature type="compositionally biased region" description="Basic and acidic residues" evidence="4">
    <location>
        <begin position="271"/>
        <end position="289"/>
    </location>
</feature>
<dbReference type="GO" id="GO:0031931">
    <property type="term" value="C:TORC1 complex"/>
    <property type="evidence" value="ECO:0007669"/>
    <property type="project" value="InterPro"/>
</dbReference>
<dbReference type="Proteomes" id="UP000076837">
    <property type="component" value="Unassembled WGS sequence"/>
</dbReference>
<dbReference type="InterPro" id="IPR036322">
    <property type="entry name" value="WD40_repeat_dom_sf"/>
</dbReference>
<dbReference type="GO" id="GO:0032956">
    <property type="term" value="P:regulation of actin cytoskeleton organization"/>
    <property type="evidence" value="ECO:0007669"/>
    <property type="project" value="TreeGrafter"/>
</dbReference>
<name>A0A163H838_DIDRA</name>
<keyword evidence="3" id="KW-0677">Repeat</keyword>
<evidence type="ECO:0000256" key="4">
    <source>
        <dbReference type="SAM" id="MobiDB-lite"/>
    </source>
</evidence>
<feature type="compositionally biased region" description="Polar residues" evidence="4">
    <location>
        <begin position="69"/>
        <end position="90"/>
    </location>
</feature>
<dbReference type="PROSITE" id="PS00678">
    <property type="entry name" value="WD_REPEATS_1"/>
    <property type="match status" value="1"/>
</dbReference>
<comment type="caution">
    <text evidence="5">The sequence shown here is derived from an EMBL/GenBank/DDBJ whole genome shotgun (WGS) entry which is preliminary data.</text>
</comment>
<reference evidence="5 6" key="1">
    <citation type="journal article" date="2016" name="Sci. Rep.">
        <title>Draft genome sequencing and secretome analysis of fungal phytopathogen Ascochyta rabiei provides insight into the necrotrophic effector repertoire.</title>
        <authorList>
            <person name="Verma S."/>
            <person name="Gazara R.K."/>
            <person name="Nizam S."/>
            <person name="Parween S."/>
            <person name="Chattopadhyay D."/>
            <person name="Verma P.K."/>
        </authorList>
    </citation>
    <scope>NUCLEOTIDE SEQUENCE [LARGE SCALE GENOMIC DNA]</scope>
    <source>
        <strain evidence="5 6">ArDII</strain>
    </source>
</reference>
<feature type="region of interest" description="Disordered" evidence="4">
    <location>
        <begin position="1"/>
        <end position="114"/>
    </location>
</feature>
<dbReference type="STRING" id="5454.A0A163H838"/>
<evidence type="ECO:0000313" key="6">
    <source>
        <dbReference type="Proteomes" id="UP000076837"/>
    </source>
</evidence>
<feature type="compositionally biased region" description="Basic and acidic residues" evidence="4">
    <location>
        <begin position="1"/>
        <end position="10"/>
    </location>
</feature>
<sequence>MALSSRREPELVDLTLDSDFDSEDDIIVSETASSRAAYVSLAPARRPSYASTPATRPSTPPVPLPGSASNAHSEQSAGVQSRKSCTPTGRATNASSSTSTTTIASPANMGRNASTSQDVAAALLTAPSAARTSTHVENSAKRRKLTTLDRPEVGQNKIVKQSSTHGDAAPTLAQNVAGSSRNTNLGAKLNNMNGAPSVHFMNAALKPTGLPVPVLDDVLLQAHRPLPIGRLSEDHAMTGLLSPGLTTTPESEVVVIDSDDEPELVQPSLPHADRATEASVIRHESDHGLQSRAALPSGNMLNASVRTQSLRRSFSPPPAPHHDRNTASSGLAVRQPTPRKMQQISETPRVPLAVLPTPPATTKPSCMTKTNHISEQADHLLIFLKEVKKLKWTDITAEFNREIPRRSYVQLQSRYSQTLNRRDRTQDPPTLNLPARFAAEATVDWQTVHADIPGPSPRIEVAGLSLNGMSQQNEYQNSKPRAVQQIRDHDKSSGTDSGPQRQRSRRTAPVDYTWAKLGTRFAADELEGDVSDEKCTPRLKSRLNAPIRSESPADGTLVVSEPKVATQTKLLEMNFHAKDSLLGLATGRGLRSVQQERMPYLSLSQRIAMREGSEEWTWDQTNPDWQGAVLHVDFSSAELQIVENVVGETVKSARRTRHSTYRRHLRAVLKKLAEPRLQQLAYEIARHLRSRGVQSIKSFLQDAATGKLSEAPQIQRYAAASPNTKLSSIQRPSIPAVIRQRELGFQSRRGWRTASSPLTYQTKNRMMDTIGPKYTWTGASSDVHTVAWSPKGQHFAAGAVAVTDVDSMQYNRPNNLLFGNAHEGTIHELGEHRIDRTRTDNGANSTHAMYVSQDPNLYTTVSSVAFSPSGDWLYSAGYDKTVCVWDTSLSRLITSLKHNAEVDILAVNPPYEDVIATASKQTTNDSIKLVRLNQDVINDASWKPTVRNFASAKAMSRPDLKMTVNALQFNPIGGSVLLAGFGANLCEDSGLDTTGDICLWDVEYGINLHVHGSSRNVFDVTFNPNPRKHCLFAVGCVASGNVNRGTRSVVRFYTTKGAWNDRDRKHTCPVELECKAYDMNDIVWCPHDENLFAAGCTDGRSYVWDLRVPHKVLYTLSHGSSIMPLQDDIPHDQTDTGVRFLSWGQNATRLYSGSSDGVVKVWDVTRSREDTFVKDLTTTTSGIMSGAFSADYSKLILGEVNGSAHVLEVGRDDFTLKDADKLQYYPYYSDKAATSIHLETDVAAAEAREWLETGRLQSAPMSGMPKRQVVQGPNYDGPFDQGDNDHTMSLREQASVFQRKMAAASGPQCKLPACLDSTNTTTYEEVGDSGRSAERIPDELRQQWLDESVRTIAGKSQCAACGRPALPSLDADSTTLCERCSFSCFRCGGSACVAGTATTLECYDCAGVWSVGALGYECDQEPKFKGTPLNVPPIRGFEIASYMERMEDVDTTFGDEMNALTDYYLGLAIDRPQSPPL</sequence>
<dbReference type="SMART" id="SM00320">
    <property type="entry name" value="WD40"/>
    <property type="match status" value="6"/>
</dbReference>
<dbReference type="Gene3D" id="2.130.10.10">
    <property type="entry name" value="YVTN repeat-like/Quinoprotein amine dehydrogenase"/>
    <property type="match status" value="1"/>
</dbReference>
<keyword evidence="2" id="KW-0853">WD repeat</keyword>
<dbReference type="SUPFAM" id="SSF50978">
    <property type="entry name" value="WD40 repeat-like"/>
    <property type="match status" value="1"/>
</dbReference>
<evidence type="ECO:0000256" key="2">
    <source>
        <dbReference type="ARBA" id="ARBA00022574"/>
    </source>
</evidence>
<gene>
    <name evidence="5" type="ORF">ST47_g3687</name>
</gene>
<protein>
    <submittedName>
        <fullName evidence="5">Uncharacterized protein</fullName>
    </submittedName>
</protein>
<evidence type="ECO:0000256" key="3">
    <source>
        <dbReference type="ARBA" id="ARBA00022737"/>
    </source>
</evidence>
<feature type="compositionally biased region" description="Acidic residues" evidence="4">
    <location>
        <begin position="16"/>
        <end position="27"/>
    </location>
</feature>
<feature type="region of interest" description="Disordered" evidence="4">
    <location>
        <begin position="262"/>
        <end position="367"/>
    </location>
</feature>
<dbReference type="InterPro" id="IPR015943">
    <property type="entry name" value="WD40/YVTN_repeat-like_dom_sf"/>
</dbReference>
<dbReference type="InterPro" id="IPR019775">
    <property type="entry name" value="WD40_repeat_CS"/>
</dbReference>
<proteinExistence type="inferred from homology"/>
<dbReference type="GO" id="GO:0031932">
    <property type="term" value="C:TORC2 complex"/>
    <property type="evidence" value="ECO:0007669"/>
    <property type="project" value="InterPro"/>
</dbReference>
<accession>A0A163H838</accession>
<feature type="compositionally biased region" description="Low complexity" evidence="4">
    <location>
        <begin position="91"/>
        <end position="107"/>
    </location>
</feature>
<evidence type="ECO:0000256" key="1">
    <source>
        <dbReference type="ARBA" id="ARBA00009890"/>
    </source>
</evidence>
<feature type="compositionally biased region" description="Polar residues" evidence="4">
    <location>
        <begin position="299"/>
        <end position="312"/>
    </location>
</feature>
<organism evidence="5 6">
    <name type="scientific">Didymella rabiei</name>
    <name type="common">Chickpea ascochyta blight fungus</name>
    <name type="synonym">Mycosphaerella rabiei</name>
    <dbReference type="NCBI Taxonomy" id="5454"/>
    <lineage>
        <taxon>Eukaryota</taxon>
        <taxon>Fungi</taxon>
        <taxon>Dikarya</taxon>
        <taxon>Ascomycota</taxon>
        <taxon>Pezizomycotina</taxon>
        <taxon>Dothideomycetes</taxon>
        <taxon>Pleosporomycetidae</taxon>
        <taxon>Pleosporales</taxon>
        <taxon>Pleosporineae</taxon>
        <taxon>Didymellaceae</taxon>
        <taxon>Ascochyta</taxon>
    </lineage>
</organism>
<dbReference type="PANTHER" id="PTHR19842:SF0">
    <property type="entry name" value="TARGET OF RAPAMYCIN COMPLEX SUBUNIT LST8"/>
    <property type="match status" value="1"/>
</dbReference>
<dbReference type="PROSITE" id="PS50294">
    <property type="entry name" value="WD_REPEATS_REGION"/>
    <property type="match status" value="2"/>
</dbReference>
<dbReference type="GO" id="GO:0031929">
    <property type="term" value="P:TOR signaling"/>
    <property type="evidence" value="ECO:0007669"/>
    <property type="project" value="InterPro"/>
</dbReference>
<dbReference type="EMBL" id="JYNV01000134">
    <property type="protein sequence ID" value="KZM25199.1"/>
    <property type="molecule type" value="Genomic_DNA"/>
</dbReference>
<feature type="compositionally biased region" description="Low complexity" evidence="4">
    <location>
        <begin position="47"/>
        <end position="57"/>
    </location>
</feature>
<evidence type="ECO:0000313" key="5">
    <source>
        <dbReference type="EMBL" id="KZM25199.1"/>
    </source>
</evidence>
<comment type="similarity">
    <text evidence="1">Belongs to the WD repeat LST8 family.</text>
</comment>
<dbReference type="Pfam" id="PF00400">
    <property type="entry name" value="WD40"/>
    <property type="match status" value="3"/>
</dbReference>
<feature type="region of interest" description="Disordered" evidence="4">
    <location>
        <begin position="472"/>
        <end position="509"/>
    </location>
</feature>
<feature type="compositionally biased region" description="Polar residues" evidence="4">
    <location>
        <begin position="172"/>
        <end position="184"/>
    </location>
</feature>
<dbReference type="InterPro" id="IPR001680">
    <property type="entry name" value="WD40_rpt"/>
</dbReference>
<keyword evidence="6" id="KW-1185">Reference proteome</keyword>
<dbReference type="InterPro" id="IPR037588">
    <property type="entry name" value="MLST8"/>
</dbReference>